<sequence>MKSIISLSIILLFTSNSVFAKLLSGISGSKPIKDASGEITETQFKDPLADFIILDKVIAEQEMLNDIPGRIVAFCEKDSKTYFIPYGNSILKHNTTPPEIKNEKLTFESFVINKESASQIGFLIAEAGTSSDYRIEYNLFKGPTTSIRMSDIDRREFTRVSKGLTQKLKNNSDCNLKDVLFIESATIIYQKFRALKKVDAKGKVNGPGWNIDGQFFQTDEKEQNRTLLAVKVTPFLSNDYINMPPELIEEKINKIEENINLKNSNRAIIVDKSSLGNLGKNVKQIYQVE</sequence>
<comment type="caution">
    <text evidence="2">The sequence shown here is derived from an EMBL/GenBank/DDBJ whole genome shotgun (WGS) entry which is preliminary data.</text>
</comment>
<keyword evidence="4" id="KW-1185">Reference proteome</keyword>
<dbReference type="Proteomes" id="UP000240957">
    <property type="component" value="Unassembled WGS sequence"/>
</dbReference>
<gene>
    <name evidence="1" type="ORF">ACFODO_13900</name>
    <name evidence="2" type="ORF">C9E89_020045</name>
</gene>
<evidence type="ECO:0000313" key="2">
    <source>
        <dbReference type="EMBL" id="RFC81763.1"/>
    </source>
</evidence>
<proteinExistence type="predicted"/>
<dbReference type="AlphaFoldDB" id="A0A371YJW8"/>
<dbReference type="EMBL" id="JBHRSF010000064">
    <property type="protein sequence ID" value="MFC2996343.1"/>
    <property type="molecule type" value="Genomic_DNA"/>
</dbReference>
<reference evidence="2 3" key="2">
    <citation type="submission" date="2018-08" db="EMBL/GenBank/DDBJ databases">
        <title>The draft genome of Acinetobacter sichuanensis strain WCHAc060041.</title>
        <authorList>
            <person name="Qin J."/>
            <person name="Feng Y."/>
            <person name="Zong Z."/>
        </authorList>
    </citation>
    <scope>NUCLEOTIDE SEQUENCE [LARGE SCALE GENOMIC DNA]</scope>
    <source>
        <strain evidence="2 3">WCHAc060041</strain>
    </source>
</reference>
<reference evidence="1" key="4">
    <citation type="submission" date="2024-09" db="EMBL/GenBank/DDBJ databases">
        <authorList>
            <person name="Sun Q."/>
            <person name="Mori K."/>
        </authorList>
    </citation>
    <scope>NUCLEOTIDE SEQUENCE</scope>
    <source>
        <strain evidence="1">KCTC 62575</strain>
    </source>
</reference>
<dbReference type="RefSeq" id="WP_107009990.1">
    <property type="nucleotide sequence ID" value="NZ_JBHRSF010000064.1"/>
</dbReference>
<reference evidence="1" key="1">
    <citation type="journal article" date="2014" name="Int. J. Syst. Evol. Microbiol.">
        <title>Complete genome of a new Firmicutes species belonging to the dominant human colonic microbiota ('Ruminococcus bicirculans') reveals two chromosomes and a selective capacity to utilize plant glucans.</title>
        <authorList>
            <consortium name="NISC Comparative Sequencing Program"/>
            <person name="Wegmann U."/>
            <person name="Louis P."/>
            <person name="Goesmann A."/>
            <person name="Henrissat B."/>
            <person name="Duncan S.H."/>
            <person name="Flint H.J."/>
        </authorList>
    </citation>
    <scope>NUCLEOTIDE SEQUENCE</scope>
    <source>
        <strain evidence="1">KCTC 62575</strain>
    </source>
</reference>
<organism evidence="2 3">
    <name type="scientific">Acinetobacter sichuanensis</name>
    <dbReference type="NCBI Taxonomy" id="2136183"/>
    <lineage>
        <taxon>Bacteria</taxon>
        <taxon>Pseudomonadati</taxon>
        <taxon>Pseudomonadota</taxon>
        <taxon>Gammaproteobacteria</taxon>
        <taxon>Moraxellales</taxon>
        <taxon>Moraxellaceae</taxon>
        <taxon>Acinetobacter</taxon>
    </lineage>
</organism>
<evidence type="ECO:0000313" key="4">
    <source>
        <dbReference type="Proteomes" id="UP001595455"/>
    </source>
</evidence>
<name>A0A371YJW8_9GAMM</name>
<evidence type="ECO:0000313" key="3">
    <source>
        <dbReference type="Proteomes" id="UP000240957"/>
    </source>
</evidence>
<reference evidence="4" key="3">
    <citation type="journal article" date="2019" name="Int. J. Syst. Evol. Microbiol.">
        <title>The Global Catalogue of Microorganisms (GCM) 10K type strain sequencing project: providing services to taxonomists for standard genome sequencing and annotation.</title>
        <authorList>
            <consortium name="The Broad Institute Genomics Platform"/>
            <consortium name="The Broad Institute Genome Sequencing Center for Infectious Disease"/>
            <person name="Wu L."/>
            <person name="Ma J."/>
        </authorList>
    </citation>
    <scope>NUCLEOTIDE SEQUENCE [LARGE SCALE GENOMIC DNA]</scope>
    <source>
        <strain evidence="4">KCTC 62575</strain>
    </source>
</reference>
<accession>A0A371YJW8</accession>
<dbReference type="Proteomes" id="UP001595455">
    <property type="component" value="Unassembled WGS sequence"/>
</dbReference>
<protein>
    <submittedName>
        <fullName evidence="2">Uncharacterized protein</fullName>
    </submittedName>
</protein>
<evidence type="ECO:0000313" key="1">
    <source>
        <dbReference type="EMBL" id="MFC2996343.1"/>
    </source>
</evidence>
<dbReference type="EMBL" id="PYIX02000057">
    <property type="protein sequence ID" value="RFC81763.1"/>
    <property type="molecule type" value="Genomic_DNA"/>
</dbReference>